<dbReference type="GO" id="GO:0005886">
    <property type="term" value="C:plasma membrane"/>
    <property type="evidence" value="ECO:0007669"/>
    <property type="project" value="UniProtKB-SubCell"/>
</dbReference>
<keyword evidence="2" id="KW-0813">Transport</keyword>
<evidence type="ECO:0000256" key="5">
    <source>
        <dbReference type="ARBA" id="ARBA00022989"/>
    </source>
</evidence>
<sequence>MNKQIYPLLIAQFLSAFADNAILFTVIAIVMHDGQAAKWYVPALQSSFLVAFVLLAPWAGGFADHHAKSRVLIAANLIKALGAALLFMHVEPLLAYCIGAAGAAIYGPAKYGILPELAGHQFLVKANSLVEGSTILAILMGMQIGAKVADHSIDIALAGTIALFIVSALVTLLLPAKTSTPPEAGSKILEFGRQMRQFFSTPRSRFSMLGASLFWATAATLRVLIVAWAPVVLALDSATEIAELTLFLAVGIIAGSALVPRLIPLEHLRRARLPAYLMGLFIIGLGCTGSLWPARGMLFFVGMMGGMFIVPVNAALQELGQLSIGSGAAVALQGFFQNLAMLLAVGGYTVAASQNADPILTMLTLGGLVFVAAFLVSWHLPDNQLNPFRNRRKLKNY</sequence>
<feature type="transmembrane region" description="Helical" evidence="7">
    <location>
        <begin position="93"/>
        <end position="109"/>
    </location>
</feature>
<evidence type="ECO:0000313" key="9">
    <source>
        <dbReference type="Proteomes" id="UP000005090"/>
    </source>
</evidence>
<dbReference type="GO" id="GO:0022857">
    <property type="term" value="F:transmembrane transporter activity"/>
    <property type="evidence" value="ECO:0007669"/>
    <property type="project" value="InterPro"/>
</dbReference>
<evidence type="ECO:0000313" key="8">
    <source>
        <dbReference type="EMBL" id="EIC30594.1"/>
    </source>
</evidence>
<comment type="subcellular location">
    <subcellularLocation>
        <location evidence="1">Cell membrane</location>
        <topology evidence="1">Multi-pass membrane protein</topology>
    </subcellularLocation>
</comment>
<keyword evidence="4 7" id="KW-0812">Transmembrane</keyword>
<feature type="transmembrane region" description="Helical" evidence="7">
    <location>
        <begin position="155"/>
        <end position="174"/>
    </location>
</feature>
<dbReference type="Proteomes" id="UP000005090">
    <property type="component" value="Chromosome"/>
</dbReference>
<dbReference type="SUPFAM" id="SSF103473">
    <property type="entry name" value="MFS general substrate transporter"/>
    <property type="match status" value="1"/>
</dbReference>
<keyword evidence="5 7" id="KW-1133">Transmembrane helix</keyword>
<evidence type="ECO:0000256" key="2">
    <source>
        <dbReference type="ARBA" id="ARBA00022448"/>
    </source>
</evidence>
<name>H8GLR7_METAL</name>
<organism evidence="8 9">
    <name type="scientific">Methylomicrobium album BG8</name>
    <dbReference type="NCBI Taxonomy" id="686340"/>
    <lineage>
        <taxon>Bacteria</taxon>
        <taxon>Pseudomonadati</taxon>
        <taxon>Pseudomonadota</taxon>
        <taxon>Gammaproteobacteria</taxon>
        <taxon>Methylococcales</taxon>
        <taxon>Methylococcaceae</taxon>
        <taxon>Methylomicrobium</taxon>
    </lineage>
</organism>
<feature type="transmembrane region" description="Helical" evidence="7">
    <location>
        <begin position="206"/>
        <end position="229"/>
    </location>
</feature>
<dbReference type="NCBIfam" id="NF008397">
    <property type="entry name" value="PRK11195.1"/>
    <property type="match status" value="1"/>
</dbReference>
<keyword evidence="9" id="KW-1185">Reference proteome</keyword>
<evidence type="ECO:0000256" key="3">
    <source>
        <dbReference type="ARBA" id="ARBA00022475"/>
    </source>
</evidence>
<dbReference type="CDD" id="cd06173">
    <property type="entry name" value="MFS_MefA_like"/>
    <property type="match status" value="1"/>
</dbReference>
<dbReference type="PANTHER" id="PTHR43266:SF2">
    <property type="entry name" value="MAJOR FACILITATOR SUPERFAMILY (MFS) PROFILE DOMAIN-CONTAINING PROTEIN"/>
    <property type="match status" value="1"/>
</dbReference>
<feature type="transmembrane region" description="Helical" evidence="7">
    <location>
        <begin position="7"/>
        <end position="31"/>
    </location>
</feature>
<accession>H8GLR7</accession>
<feature type="transmembrane region" description="Helical" evidence="7">
    <location>
        <begin position="241"/>
        <end position="263"/>
    </location>
</feature>
<evidence type="ECO:0000256" key="4">
    <source>
        <dbReference type="ARBA" id="ARBA00022692"/>
    </source>
</evidence>
<dbReference type="InterPro" id="IPR036259">
    <property type="entry name" value="MFS_trans_sf"/>
</dbReference>
<keyword evidence="6 7" id="KW-0472">Membrane</keyword>
<dbReference type="Gene3D" id="1.20.1250.20">
    <property type="entry name" value="MFS general substrate transporter like domains"/>
    <property type="match status" value="1"/>
</dbReference>
<feature type="transmembrane region" description="Helical" evidence="7">
    <location>
        <begin position="298"/>
        <end position="316"/>
    </location>
</feature>
<keyword evidence="3" id="KW-1003">Cell membrane</keyword>
<evidence type="ECO:0000256" key="6">
    <source>
        <dbReference type="ARBA" id="ARBA00023136"/>
    </source>
</evidence>
<dbReference type="InterPro" id="IPR011701">
    <property type="entry name" value="MFS"/>
</dbReference>
<feature type="transmembrane region" description="Helical" evidence="7">
    <location>
        <begin position="328"/>
        <end position="353"/>
    </location>
</feature>
<dbReference type="PANTHER" id="PTHR43266">
    <property type="entry name" value="MACROLIDE-EFFLUX PROTEIN"/>
    <property type="match status" value="1"/>
</dbReference>
<dbReference type="EMBL" id="CM001475">
    <property type="protein sequence ID" value="EIC30594.1"/>
    <property type="molecule type" value="Genomic_DNA"/>
</dbReference>
<dbReference type="Pfam" id="PF07690">
    <property type="entry name" value="MFS_1"/>
    <property type="match status" value="1"/>
</dbReference>
<feature type="transmembrane region" description="Helical" evidence="7">
    <location>
        <begin position="37"/>
        <end position="59"/>
    </location>
</feature>
<evidence type="ECO:0000256" key="1">
    <source>
        <dbReference type="ARBA" id="ARBA00004651"/>
    </source>
</evidence>
<gene>
    <name evidence="8" type="ORF">Metal_2913</name>
</gene>
<dbReference type="AlphaFoldDB" id="H8GLR7"/>
<dbReference type="HOGENOM" id="CLU_047399_0_0_6"/>
<dbReference type="RefSeq" id="WP_005373284.1">
    <property type="nucleotide sequence ID" value="NZ_CM001475.1"/>
</dbReference>
<feature type="transmembrane region" description="Helical" evidence="7">
    <location>
        <begin position="275"/>
        <end position="292"/>
    </location>
</feature>
<feature type="transmembrane region" description="Helical" evidence="7">
    <location>
        <begin position="359"/>
        <end position="380"/>
    </location>
</feature>
<evidence type="ECO:0000256" key="7">
    <source>
        <dbReference type="SAM" id="Phobius"/>
    </source>
</evidence>
<reference evidence="8 9" key="1">
    <citation type="journal article" date="2013" name="Genome Announc.">
        <title>Genome Sequence of the Obligate Gammaproteobacterial Methanotroph Methylomicrobium album Strain BG8.</title>
        <authorList>
            <person name="Kits K.D."/>
            <person name="Kalyuzhnaya M.G."/>
            <person name="Klotz M.G."/>
            <person name="Jetten M.S."/>
            <person name="Op den Camp H.J."/>
            <person name="Vuilleumier S."/>
            <person name="Bringel F."/>
            <person name="Dispirito A.A."/>
            <person name="Murrell J.C."/>
            <person name="Bruce D."/>
            <person name="Cheng J.F."/>
            <person name="Copeland A."/>
            <person name="Goodwin L."/>
            <person name="Hauser L."/>
            <person name="Lajus A."/>
            <person name="Land M.L."/>
            <person name="Lapidus A."/>
            <person name="Lucas S."/>
            <person name="Medigue C."/>
            <person name="Pitluck S."/>
            <person name="Woyke T."/>
            <person name="Zeytun A."/>
            <person name="Stein L.Y."/>
        </authorList>
    </citation>
    <scope>NUCLEOTIDE SEQUENCE [LARGE SCALE GENOMIC DNA]</scope>
    <source>
        <strain evidence="8 9">BG8</strain>
    </source>
</reference>
<protein>
    <submittedName>
        <fullName evidence="8">Arabinose efflux permease family protein</fullName>
    </submittedName>
</protein>
<dbReference type="eggNOG" id="COG2814">
    <property type="taxonomic scope" value="Bacteria"/>
</dbReference>
<dbReference type="STRING" id="686340.Metal_2913"/>
<proteinExistence type="predicted"/>